<protein>
    <recommendedName>
        <fullName evidence="3">SpoVT-AbrB domain-containing protein</fullName>
    </recommendedName>
</protein>
<dbReference type="Proteomes" id="UP000001931">
    <property type="component" value="Chromosome"/>
</dbReference>
<sequence length="119" mass="13906">MKKHYITCESLVGKQNNILRVGINYTISNIMRIKPGDYLRWIITQEEETRIKLQKIPPDEKDTVLPEVINKTVIVSNHHNRITIPETIRVAANIEKGDTLIWKIRRDDLYGDTIEVLKK</sequence>
<dbReference type="AlphaFoldDB" id="Q2NH42"/>
<keyword evidence="2" id="KW-1185">Reference proteome</keyword>
<dbReference type="KEGG" id="mst:Msp_0461"/>
<evidence type="ECO:0000313" key="2">
    <source>
        <dbReference type="Proteomes" id="UP000001931"/>
    </source>
</evidence>
<dbReference type="STRING" id="339860.Msp_0461"/>
<dbReference type="Gene3D" id="2.10.260.10">
    <property type="match status" value="1"/>
</dbReference>
<dbReference type="GeneID" id="3855112"/>
<dbReference type="HOGENOM" id="CLU_2056099_0_0_2"/>
<proteinExistence type="predicted"/>
<name>Q2NH42_METST</name>
<evidence type="ECO:0008006" key="3">
    <source>
        <dbReference type="Google" id="ProtNLM"/>
    </source>
</evidence>
<dbReference type="InterPro" id="IPR037914">
    <property type="entry name" value="SpoVT-AbrB_sf"/>
</dbReference>
<dbReference type="SUPFAM" id="SSF89447">
    <property type="entry name" value="AbrB/MazE/MraZ-like"/>
    <property type="match status" value="1"/>
</dbReference>
<gene>
    <name evidence="1" type="ordered locus">Msp_0461</name>
</gene>
<evidence type="ECO:0000313" key="1">
    <source>
        <dbReference type="EMBL" id="ABC56861.1"/>
    </source>
</evidence>
<reference evidence="1 2" key="1">
    <citation type="journal article" date="2006" name="J. Bacteriol.">
        <title>The genome sequence of Methanosphaera stadtmanae reveals why this human intestinal archaeon is restricted to methanol and H2 for methane formation and ATP synthesis.</title>
        <authorList>
            <person name="Fricke W.F."/>
            <person name="Seedorf H."/>
            <person name="Henne A."/>
            <person name="Kruer M."/>
            <person name="Liesegang H."/>
            <person name="Hedderich R."/>
            <person name="Gottschalk G."/>
            <person name="Thauer R.K."/>
        </authorList>
    </citation>
    <scope>NUCLEOTIDE SEQUENCE [LARGE SCALE GENOMIC DNA]</scope>
    <source>
        <strain evidence="2">ATCC 43021 / DSM 3091 / JCM 11832 / MCB-3</strain>
    </source>
</reference>
<organism evidence="1 2">
    <name type="scientific">Methanosphaera stadtmanae (strain ATCC 43021 / DSM 3091 / JCM 11832 / MCB-3)</name>
    <dbReference type="NCBI Taxonomy" id="339860"/>
    <lineage>
        <taxon>Archaea</taxon>
        <taxon>Methanobacteriati</taxon>
        <taxon>Methanobacteriota</taxon>
        <taxon>Methanomada group</taxon>
        <taxon>Methanobacteria</taxon>
        <taxon>Methanobacteriales</taxon>
        <taxon>Methanobacteriaceae</taxon>
        <taxon>Methanosphaera</taxon>
    </lineage>
</organism>
<dbReference type="EMBL" id="CP000102">
    <property type="protein sequence ID" value="ABC56861.1"/>
    <property type="molecule type" value="Genomic_DNA"/>
</dbReference>
<accession>Q2NH42</accession>
<dbReference type="RefSeq" id="WP_011406061.1">
    <property type="nucleotide sequence ID" value="NC_007681.1"/>
</dbReference>